<dbReference type="FunFam" id="2.30.180.10:FF:000006">
    <property type="entry name" value="Fasciclin-like arabinogalactan protein 11"/>
    <property type="match status" value="1"/>
</dbReference>
<comment type="function">
    <text evidence="9">May be a cell surface adhesion protein.</text>
</comment>
<dbReference type="EMBL" id="UZAU01000619">
    <property type="status" value="NOT_ANNOTATED_CDS"/>
    <property type="molecule type" value="Genomic_DNA"/>
</dbReference>
<evidence type="ECO:0000313" key="14">
    <source>
        <dbReference type="Proteomes" id="UP000596661"/>
    </source>
</evidence>
<feature type="chain" id="PRO_5030856338" description="FAS1 domain-containing protein" evidence="11">
    <location>
        <begin position="23"/>
        <end position="266"/>
    </location>
</feature>
<keyword evidence="10" id="KW-0812">Transmembrane</keyword>
<dbReference type="Gene3D" id="2.30.180.10">
    <property type="entry name" value="FAS1 domain"/>
    <property type="match status" value="1"/>
</dbReference>
<dbReference type="SUPFAM" id="SSF82153">
    <property type="entry name" value="FAS1 domain"/>
    <property type="match status" value="1"/>
</dbReference>
<keyword evidence="6" id="KW-0654">Proteoglycan</keyword>
<dbReference type="InterPro" id="IPR000782">
    <property type="entry name" value="FAS1_domain"/>
</dbReference>
<dbReference type="PROSITE" id="PS50213">
    <property type="entry name" value="FAS1"/>
    <property type="match status" value="1"/>
</dbReference>
<evidence type="ECO:0000256" key="5">
    <source>
        <dbReference type="ARBA" id="ARBA00022729"/>
    </source>
</evidence>
<dbReference type="InterPro" id="IPR045003">
    <property type="entry name" value="FLA_A"/>
</dbReference>
<dbReference type="PANTHER" id="PTHR32077">
    <property type="entry name" value="FASCICLIN-LIKE ARABINOGALACTAN PROTEIN"/>
    <property type="match status" value="1"/>
</dbReference>
<evidence type="ECO:0000256" key="2">
    <source>
        <dbReference type="ARBA" id="ARBA00007843"/>
    </source>
</evidence>
<evidence type="ECO:0000256" key="11">
    <source>
        <dbReference type="SAM" id="SignalP"/>
    </source>
</evidence>
<keyword evidence="4" id="KW-0449">Lipoprotein</keyword>
<keyword evidence="10" id="KW-1133">Transmembrane helix</keyword>
<sequence length="266" mass="28393">MNKQAIIYFSFLFLCFFYHCKGATILAHSPAQPPSKHVAAAAPTKAKALTPTKAPTALPVPAVEPPSQVPLVQAPPHKALYTPTDVTKILEKAGIFSVFIRLLKSTSVSIQIENQLNVSNTLTIFAPTNGAFGALKPGTLNTLSTEDKVQLVQYHILPSLVSLQNFETLSNPVRTQASNTNDFPLNVTVEGSLVNISTGIVNATISGTVYEDNQLAIYKVDKESISPDAAEGDKSSKSKGVVVMNNGVVNIGVVMVVVISMWGAYI</sequence>
<feature type="signal peptide" evidence="11">
    <location>
        <begin position="1"/>
        <end position="22"/>
    </location>
</feature>
<dbReference type="Proteomes" id="UP000596661">
    <property type="component" value="Chromosome 6"/>
</dbReference>
<evidence type="ECO:0000259" key="12">
    <source>
        <dbReference type="PROSITE" id="PS50213"/>
    </source>
</evidence>
<dbReference type="GO" id="GO:0009834">
    <property type="term" value="P:plant-type secondary cell wall biogenesis"/>
    <property type="evidence" value="ECO:0007669"/>
    <property type="project" value="UniProtKB-ARBA"/>
</dbReference>
<evidence type="ECO:0000256" key="7">
    <source>
        <dbReference type="ARBA" id="ARBA00023136"/>
    </source>
</evidence>
<feature type="transmembrane region" description="Helical" evidence="10">
    <location>
        <begin position="247"/>
        <end position="265"/>
    </location>
</feature>
<dbReference type="EnsemblPlants" id="evm.model.06.1990">
    <property type="protein sequence ID" value="cds.evm.model.06.1990"/>
    <property type="gene ID" value="evm.TU.06.1990"/>
</dbReference>
<keyword evidence="14" id="KW-1185">Reference proteome</keyword>
<evidence type="ECO:0000256" key="4">
    <source>
        <dbReference type="ARBA" id="ARBA00022622"/>
    </source>
</evidence>
<evidence type="ECO:0000313" key="13">
    <source>
        <dbReference type="EnsemblPlants" id="cds.evm.model.06.1990"/>
    </source>
</evidence>
<dbReference type="PANTHER" id="PTHR32077:SF65">
    <property type="entry name" value="FASCICLIN-LIKE ARABINOGALACTAN PROTEIN 11"/>
    <property type="match status" value="1"/>
</dbReference>
<evidence type="ECO:0000256" key="6">
    <source>
        <dbReference type="ARBA" id="ARBA00022974"/>
    </source>
</evidence>
<keyword evidence="4" id="KW-0336">GPI-anchor</keyword>
<dbReference type="InterPro" id="IPR036378">
    <property type="entry name" value="FAS1_dom_sf"/>
</dbReference>
<comment type="subcellular location">
    <subcellularLocation>
        <location evidence="1">Cell membrane</location>
        <topology evidence="1">Lipid-anchor</topology>
        <topology evidence="1">GPI-anchor</topology>
    </subcellularLocation>
</comment>
<organism evidence="13 14">
    <name type="scientific">Cannabis sativa</name>
    <name type="common">Hemp</name>
    <name type="synonym">Marijuana</name>
    <dbReference type="NCBI Taxonomy" id="3483"/>
    <lineage>
        <taxon>Eukaryota</taxon>
        <taxon>Viridiplantae</taxon>
        <taxon>Streptophyta</taxon>
        <taxon>Embryophyta</taxon>
        <taxon>Tracheophyta</taxon>
        <taxon>Spermatophyta</taxon>
        <taxon>Magnoliopsida</taxon>
        <taxon>eudicotyledons</taxon>
        <taxon>Gunneridae</taxon>
        <taxon>Pentapetalae</taxon>
        <taxon>rosids</taxon>
        <taxon>fabids</taxon>
        <taxon>Rosales</taxon>
        <taxon>Cannabaceae</taxon>
        <taxon>Cannabis</taxon>
    </lineage>
</organism>
<protein>
    <recommendedName>
        <fullName evidence="12">FAS1 domain-containing protein</fullName>
    </recommendedName>
</protein>
<name>A0A803PWN3_CANSA</name>
<evidence type="ECO:0000256" key="10">
    <source>
        <dbReference type="SAM" id="Phobius"/>
    </source>
</evidence>
<evidence type="ECO:0000256" key="1">
    <source>
        <dbReference type="ARBA" id="ARBA00004609"/>
    </source>
</evidence>
<proteinExistence type="inferred from homology"/>
<dbReference type="AlphaFoldDB" id="A0A803PWN3"/>
<comment type="similarity">
    <text evidence="2">Belongs to the fasciclin-like AGP family.</text>
</comment>
<feature type="domain" description="FAS1" evidence="12">
    <location>
        <begin position="83"/>
        <end position="224"/>
    </location>
</feature>
<evidence type="ECO:0000256" key="9">
    <source>
        <dbReference type="ARBA" id="ARBA00024686"/>
    </source>
</evidence>
<evidence type="ECO:0000256" key="8">
    <source>
        <dbReference type="ARBA" id="ARBA00023180"/>
    </source>
</evidence>
<dbReference type="SMART" id="SM00554">
    <property type="entry name" value="FAS1"/>
    <property type="match status" value="1"/>
</dbReference>
<keyword evidence="7 10" id="KW-0472">Membrane</keyword>
<keyword evidence="3" id="KW-1003">Cell membrane</keyword>
<dbReference type="GO" id="GO:0005886">
    <property type="term" value="C:plasma membrane"/>
    <property type="evidence" value="ECO:0007669"/>
    <property type="project" value="UniProtKB-SubCell"/>
</dbReference>
<evidence type="ECO:0000256" key="3">
    <source>
        <dbReference type="ARBA" id="ARBA00022475"/>
    </source>
</evidence>
<accession>A0A803PWN3</accession>
<dbReference type="Pfam" id="PF02469">
    <property type="entry name" value="Fasciclin"/>
    <property type="match status" value="1"/>
</dbReference>
<dbReference type="Gramene" id="evm.model.06.1990">
    <property type="protein sequence ID" value="cds.evm.model.06.1990"/>
    <property type="gene ID" value="evm.TU.06.1990"/>
</dbReference>
<dbReference type="GO" id="GO:0098552">
    <property type="term" value="C:side of membrane"/>
    <property type="evidence" value="ECO:0007669"/>
    <property type="project" value="UniProtKB-KW"/>
</dbReference>
<reference evidence="13" key="1">
    <citation type="submission" date="2018-11" db="EMBL/GenBank/DDBJ databases">
        <authorList>
            <person name="Grassa J C."/>
        </authorList>
    </citation>
    <scope>NUCLEOTIDE SEQUENCE [LARGE SCALE GENOMIC DNA]</scope>
</reference>
<keyword evidence="5 11" id="KW-0732">Signal</keyword>
<keyword evidence="8" id="KW-0325">Glycoprotein</keyword>
<reference evidence="13" key="2">
    <citation type="submission" date="2021-03" db="UniProtKB">
        <authorList>
            <consortium name="EnsemblPlants"/>
        </authorList>
    </citation>
    <scope>IDENTIFICATION</scope>
</reference>